<name>A6HBQ3_RAT</name>
<proteinExistence type="predicted"/>
<feature type="region of interest" description="Disordered" evidence="1">
    <location>
        <begin position="1"/>
        <end position="41"/>
    </location>
</feature>
<dbReference type="EMBL" id="CH473947">
    <property type="protein sequence ID" value="EDM03459.1"/>
    <property type="molecule type" value="Genomic_DNA"/>
</dbReference>
<organism evidence="2 3">
    <name type="scientific">Rattus norvegicus</name>
    <name type="common">Rat</name>
    <dbReference type="NCBI Taxonomy" id="10116"/>
    <lineage>
        <taxon>Eukaryota</taxon>
        <taxon>Metazoa</taxon>
        <taxon>Chordata</taxon>
        <taxon>Craniata</taxon>
        <taxon>Vertebrata</taxon>
        <taxon>Euteleostomi</taxon>
        <taxon>Mammalia</taxon>
        <taxon>Eutheria</taxon>
        <taxon>Euarchontoglires</taxon>
        <taxon>Glires</taxon>
        <taxon>Rodentia</taxon>
        <taxon>Myomorpha</taxon>
        <taxon>Muroidea</taxon>
        <taxon>Muridae</taxon>
        <taxon>Murinae</taxon>
        <taxon>Rattus</taxon>
    </lineage>
</organism>
<dbReference type="Proteomes" id="UP000234681">
    <property type="component" value="Chromosome 6"/>
</dbReference>
<accession>A6HBQ3</accession>
<sequence length="101" mass="10358">MKEEEFRPGSSMPSAAPDPGPLLQTPSPQPPGLELGEEVGEGAVPLGNIPAEVGRCGRRLGRSPCALAACALPRLKAPSSQLTGAWRLPAARSSCGERGSN</sequence>
<evidence type="ECO:0000256" key="1">
    <source>
        <dbReference type="SAM" id="MobiDB-lite"/>
    </source>
</evidence>
<dbReference type="AlphaFoldDB" id="A6HBQ3"/>
<gene>
    <name evidence="2" type="ORF">rCG_61970</name>
</gene>
<protein>
    <submittedName>
        <fullName evidence="2">RCG61970</fullName>
    </submittedName>
</protein>
<evidence type="ECO:0000313" key="3">
    <source>
        <dbReference type="Proteomes" id="UP000234681"/>
    </source>
</evidence>
<evidence type="ECO:0000313" key="2">
    <source>
        <dbReference type="EMBL" id="EDM03459.1"/>
    </source>
</evidence>
<reference evidence="3" key="1">
    <citation type="submission" date="2005-09" db="EMBL/GenBank/DDBJ databases">
        <authorList>
            <person name="Mural R.J."/>
            <person name="Li P.W."/>
            <person name="Adams M.D."/>
            <person name="Amanatides P.G."/>
            <person name="Baden-Tillson H."/>
            <person name="Barnstead M."/>
            <person name="Chin S.H."/>
            <person name="Dew I."/>
            <person name="Evans C.A."/>
            <person name="Ferriera S."/>
            <person name="Flanigan M."/>
            <person name="Fosler C."/>
            <person name="Glodek A."/>
            <person name="Gu Z."/>
            <person name="Holt R.A."/>
            <person name="Jennings D."/>
            <person name="Kraft C.L."/>
            <person name="Lu F."/>
            <person name="Nguyen T."/>
            <person name="Nusskern D.R."/>
            <person name="Pfannkoch C.M."/>
            <person name="Sitter C."/>
            <person name="Sutton G.G."/>
            <person name="Venter J.C."/>
            <person name="Wang Z."/>
            <person name="Woodage T."/>
            <person name="Zheng X.H."/>
            <person name="Zhong F."/>
        </authorList>
    </citation>
    <scope>NUCLEOTIDE SEQUENCE [LARGE SCALE GENOMIC DNA]</scope>
    <source>
        <strain>BN</strain>
        <strain evidence="3">Sprague-Dawley</strain>
    </source>
</reference>